<reference evidence="4" key="1">
    <citation type="journal article" date="2021" name="PeerJ">
        <title>Extensive microbial diversity within the chicken gut microbiome revealed by metagenomics and culture.</title>
        <authorList>
            <person name="Gilroy R."/>
            <person name="Ravi A."/>
            <person name="Getino M."/>
            <person name="Pursley I."/>
            <person name="Horton D.L."/>
            <person name="Alikhan N.F."/>
            <person name="Baker D."/>
            <person name="Gharbi K."/>
            <person name="Hall N."/>
            <person name="Watson M."/>
            <person name="Adriaenssens E.M."/>
            <person name="Foster-Nyarko E."/>
            <person name="Jarju S."/>
            <person name="Secka A."/>
            <person name="Antonio M."/>
            <person name="Oren A."/>
            <person name="Chaudhuri R.R."/>
            <person name="La Ragione R."/>
            <person name="Hildebrand F."/>
            <person name="Pallen M.J."/>
        </authorList>
    </citation>
    <scope>NUCLEOTIDE SEQUENCE</scope>
    <source>
        <strain evidence="4">G3-2149</strain>
    </source>
</reference>
<feature type="coiled-coil region" evidence="2">
    <location>
        <begin position="543"/>
        <end position="588"/>
    </location>
</feature>
<proteinExistence type="predicted"/>
<dbReference type="Proteomes" id="UP000823865">
    <property type="component" value="Unassembled WGS sequence"/>
</dbReference>
<feature type="coiled-coil region" evidence="2">
    <location>
        <begin position="770"/>
        <end position="893"/>
    </location>
</feature>
<accession>A0A9E2P275</accession>
<dbReference type="NCBIfam" id="TIGR01760">
    <property type="entry name" value="tape_meas_TP901"/>
    <property type="match status" value="1"/>
</dbReference>
<evidence type="ECO:0000313" key="5">
    <source>
        <dbReference type="Proteomes" id="UP000823865"/>
    </source>
</evidence>
<reference evidence="4" key="2">
    <citation type="submission" date="2021-04" db="EMBL/GenBank/DDBJ databases">
        <authorList>
            <person name="Gilroy R."/>
        </authorList>
    </citation>
    <scope>NUCLEOTIDE SEQUENCE</scope>
    <source>
        <strain evidence="4">G3-2149</strain>
    </source>
</reference>
<dbReference type="InterPro" id="IPR010090">
    <property type="entry name" value="Phage_tape_meas"/>
</dbReference>
<gene>
    <name evidence="4" type="ORF">H9789_12150</name>
</gene>
<evidence type="ECO:0000313" key="4">
    <source>
        <dbReference type="EMBL" id="MBU3854542.1"/>
    </source>
</evidence>
<feature type="domain" description="Phage tail tape measure protein" evidence="3">
    <location>
        <begin position="205"/>
        <end position="417"/>
    </location>
</feature>
<keyword evidence="2" id="KW-0175">Coiled coil</keyword>
<dbReference type="PANTHER" id="PTHR37813">
    <property type="entry name" value="FELS-2 PROPHAGE PROTEIN"/>
    <property type="match status" value="1"/>
</dbReference>
<name>A0A9E2P275_9BACT</name>
<dbReference type="EMBL" id="JAHLFU010000248">
    <property type="protein sequence ID" value="MBU3854542.1"/>
    <property type="molecule type" value="Genomic_DNA"/>
</dbReference>
<evidence type="ECO:0000256" key="2">
    <source>
        <dbReference type="SAM" id="Coils"/>
    </source>
</evidence>
<sequence length="1184" mass="130315">MIEEKAQVKVQINGEQAKNELKILEASASRLKDQINKAYEAGQEKKMMKLQRELKKVNAEMNTMRKQVVTIDEAMKDLSTKGPAELNKIIKAINAELNSGRVRRGSEEWKLYQERLKAVRKELRNIQDESRENESWLNRMNNNLSKWGGMIATGLATITGVSYSLNQMRAKGDAKEASAANLQALTGLDDESVAWLTRQAEELSTKATEAGVRIQASSKDILEGFMLVGSAKPELLGVKEDLKAVSEWAFILATASKGPVKEAVDGLTLAMNQYGAGAEEAGRYVNALAAGSKEGSADVASQTAAIVNAGVAASVAKVPIEQLIGSIQTLAERGIKDEVAGTGLKTFFLKLESGAEDTRPSVVGLQTALENLRKKNLDVVEMQKMFGLESYTVAQAMISGADKVEKYTQAVTGTNIAMEQAIINSKTSEAIRAQNRNKITESSIILADKLAPALNSVTGWVTKLITVLPTVIDWFVKHGRTVTIAAGILAAYVVIQKGEVAIAKLQVIWNERVVATFTKLWAVLKANPWATLISGTILLISYYKELNEELSTTEKAQKKVNDAMKEGASAAETETNEMNALLKVAKDETAAKADREKAIKRLNELSPEYLGNLTLENINTKDADAAVKQYTASLLANAQAKAINAKLDEIQRQKLELKSDLTQSSKWYDPFVTGAAGIGNYIEKGKNALTSLMTTGSWSGWNMQTTLEANGTAFNAAEAAVQRYNQSLQQLEKQEGILMTALEDITRKQIQITNTGNDGSTSGSVGGGEVDNVKKENLALIAEERRYQNELTALKQKYLSDATMTQEEYNNQREQLELKHLRLQMQVAGLEQEQREKMLSSLLDAEIAYKNKMQKQSEDQAREAKAAEEKALNERLAMRKRQYEVEQSDLQNALYQNKISEEEYLFQSGLLESAYWMDLLNNYALSEEQKTEILKKQSEKRTEKNKEEYEKQKDVAKQYTDLFTGIATDFGTSIGELIEDGTMSMKQFAKETINLALEALEKILYIKFLEIQIKNVAATTPFNWVGAAKAAAEIAVFKASFAVLKGLVNNFYDGGFTGSGAWNQPQGIVHSNEFVANRFATANPAVMPVLQLIDRAQKNNTIANIRSNDIARVVGVPEGGGDIVPVASGNIDPLLIAKMLTAVATLNKRLEEPIYTYTTATGKMGVNEAQRLAENMQNNSKRKR</sequence>
<protein>
    <submittedName>
        <fullName evidence="4">Phage tail tape measure protein</fullName>
    </submittedName>
</protein>
<comment type="caution">
    <text evidence="4">The sequence shown here is derived from an EMBL/GenBank/DDBJ whole genome shotgun (WGS) entry which is preliminary data.</text>
</comment>
<organism evidence="4 5">
    <name type="scientific">Candidatus Paraprevotella stercoravium</name>
    <dbReference type="NCBI Taxonomy" id="2838725"/>
    <lineage>
        <taxon>Bacteria</taxon>
        <taxon>Pseudomonadati</taxon>
        <taxon>Bacteroidota</taxon>
        <taxon>Bacteroidia</taxon>
        <taxon>Bacteroidales</taxon>
        <taxon>Prevotellaceae</taxon>
        <taxon>Paraprevotella</taxon>
    </lineage>
</organism>
<dbReference type="Pfam" id="PF10145">
    <property type="entry name" value="PhageMin_Tail"/>
    <property type="match status" value="1"/>
</dbReference>
<keyword evidence="1" id="KW-1188">Viral release from host cell</keyword>
<evidence type="ECO:0000256" key="1">
    <source>
        <dbReference type="ARBA" id="ARBA00022612"/>
    </source>
</evidence>
<evidence type="ECO:0000259" key="3">
    <source>
        <dbReference type="Pfam" id="PF10145"/>
    </source>
</evidence>
<dbReference type="AlphaFoldDB" id="A0A9E2P275"/>
<feature type="coiled-coil region" evidence="2">
    <location>
        <begin position="14"/>
        <end position="67"/>
    </location>
</feature>
<dbReference type="PANTHER" id="PTHR37813:SF1">
    <property type="entry name" value="FELS-2 PROPHAGE PROTEIN"/>
    <property type="match status" value="1"/>
</dbReference>